<sequence>MSSPSLSLQPPPSPVVTPQAAALSDTFRWTFPRGGSSRVAMLSFVSPDDGERHGWSPRASEYFLKMMMKNEMKNEEEWTSVASTEEWSV</sequence>
<proteinExistence type="predicted"/>
<accession>A0A5B7GN74</accession>
<keyword evidence="2" id="KW-1185">Reference proteome</keyword>
<evidence type="ECO:0000313" key="1">
    <source>
        <dbReference type="EMBL" id="MPC58498.1"/>
    </source>
</evidence>
<protein>
    <submittedName>
        <fullName evidence="1">Uncharacterized protein</fullName>
    </submittedName>
</protein>
<reference evidence="1 2" key="1">
    <citation type="submission" date="2019-05" db="EMBL/GenBank/DDBJ databases">
        <title>Another draft genome of Portunus trituberculatus and its Hox gene families provides insights of decapod evolution.</title>
        <authorList>
            <person name="Jeong J.-H."/>
            <person name="Song I."/>
            <person name="Kim S."/>
            <person name="Choi T."/>
            <person name="Kim D."/>
            <person name="Ryu S."/>
            <person name="Kim W."/>
        </authorList>
    </citation>
    <scope>NUCLEOTIDE SEQUENCE [LARGE SCALE GENOMIC DNA]</scope>
    <source>
        <tissue evidence="1">Muscle</tissue>
    </source>
</reference>
<dbReference type="AlphaFoldDB" id="A0A5B7GN74"/>
<evidence type="ECO:0000313" key="2">
    <source>
        <dbReference type="Proteomes" id="UP000324222"/>
    </source>
</evidence>
<dbReference type="Proteomes" id="UP000324222">
    <property type="component" value="Unassembled WGS sequence"/>
</dbReference>
<gene>
    <name evidence="1" type="ORF">E2C01_052504</name>
</gene>
<comment type="caution">
    <text evidence="1">The sequence shown here is derived from an EMBL/GenBank/DDBJ whole genome shotgun (WGS) entry which is preliminary data.</text>
</comment>
<name>A0A5B7GN74_PORTR</name>
<dbReference type="EMBL" id="VSRR010015742">
    <property type="protein sequence ID" value="MPC58498.1"/>
    <property type="molecule type" value="Genomic_DNA"/>
</dbReference>
<organism evidence="1 2">
    <name type="scientific">Portunus trituberculatus</name>
    <name type="common">Swimming crab</name>
    <name type="synonym">Neptunus trituberculatus</name>
    <dbReference type="NCBI Taxonomy" id="210409"/>
    <lineage>
        <taxon>Eukaryota</taxon>
        <taxon>Metazoa</taxon>
        <taxon>Ecdysozoa</taxon>
        <taxon>Arthropoda</taxon>
        <taxon>Crustacea</taxon>
        <taxon>Multicrustacea</taxon>
        <taxon>Malacostraca</taxon>
        <taxon>Eumalacostraca</taxon>
        <taxon>Eucarida</taxon>
        <taxon>Decapoda</taxon>
        <taxon>Pleocyemata</taxon>
        <taxon>Brachyura</taxon>
        <taxon>Eubrachyura</taxon>
        <taxon>Portunoidea</taxon>
        <taxon>Portunidae</taxon>
        <taxon>Portuninae</taxon>
        <taxon>Portunus</taxon>
    </lineage>
</organism>